<accession>A0AAF0DE48</accession>
<dbReference type="Proteomes" id="UP001219355">
    <property type="component" value="Chromosome 1"/>
</dbReference>
<dbReference type="InterPro" id="IPR038883">
    <property type="entry name" value="AN11006-like"/>
</dbReference>
<gene>
    <name evidence="1" type="ORF">PRK78_002337</name>
</gene>
<evidence type="ECO:0000313" key="2">
    <source>
        <dbReference type="Proteomes" id="UP001219355"/>
    </source>
</evidence>
<dbReference type="AlphaFoldDB" id="A0AAF0DE48"/>
<evidence type="ECO:0000313" key="1">
    <source>
        <dbReference type="EMBL" id="WEW56882.1"/>
    </source>
</evidence>
<dbReference type="PANTHER" id="PTHR42085:SF6">
    <property type="entry name" value="F-BOX DOMAIN-CONTAINING PROTEIN"/>
    <property type="match status" value="1"/>
</dbReference>
<sequence length="512" mass="57711">MASTVLDCPSRALTRESSKPLLLRLPYTIRRRIYEMIGLILPSGIDYCPFPERSRTWTTAWSSRDQKLSGVNDERILIVSNQLFYVSRDVSSDALAAFYSENVISLAGYGLWALNKLGSVALKSMASLQLSLTTFECPVDCSFASETDSAKLEHPCKLYVEDPSNREDWPCEVLVAQELRENCTKLTAHIKPGHLKLCIILTFPKATFFHEVLSAIVKLPLLKECSVYAATGAPLRFQQLVERTALQATGQIKSYPPFPFNDLPTELQMRILEHAGLLAPDIVARNCCRGYVLQTCVLNGIGCRCAFGRVAYNSNNPCWKLPISFFQLNRRIRELSQYLFFSGNRFYLGGCPHCGCSRRENLSDISEDCLHHIQFLTLGFPVINKIDTYLPGTRTMESWLNTLNDIARHMIVSKLVLALHFECSAGPWDSHLTLDPSDITTLAVFQRVVQPLVQLEGLKDLFLHIEQRTPQDAIIFLNEQEAALEQMVMGASYDSLARGKGLMRPHTRNLCY</sequence>
<protein>
    <submittedName>
        <fullName evidence="1">Uncharacterized protein</fullName>
    </submittedName>
</protein>
<dbReference type="EMBL" id="CP120627">
    <property type="protein sequence ID" value="WEW56882.1"/>
    <property type="molecule type" value="Genomic_DNA"/>
</dbReference>
<dbReference type="PANTHER" id="PTHR42085">
    <property type="entry name" value="F-BOX DOMAIN-CONTAINING PROTEIN"/>
    <property type="match status" value="1"/>
</dbReference>
<name>A0AAF0DE48_9EURO</name>
<reference evidence="1" key="1">
    <citation type="submission" date="2023-03" db="EMBL/GenBank/DDBJ databases">
        <title>Emydomyces testavorans Genome Sequence.</title>
        <authorList>
            <person name="Hoyer L."/>
        </authorList>
    </citation>
    <scope>NUCLEOTIDE SEQUENCE</scope>
    <source>
        <strain evidence="1">16-2883</strain>
    </source>
</reference>
<proteinExistence type="predicted"/>
<organism evidence="1 2">
    <name type="scientific">Emydomyces testavorans</name>
    <dbReference type="NCBI Taxonomy" id="2070801"/>
    <lineage>
        <taxon>Eukaryota</taxon>
        <taxon>Fungi</taxon>
        <taxon>Dikarya</taxon>
        <taxon>Ascomycota</taxon>
        <taxon>Pezizomycotina</taxon>
        <taxon>Eurotiomycetes</taxon>
        <taxon>Eurotiomycetidae</taxon>
        <taxon>Onygenales</taxon>
        <taxon>Nannizziopsiaceae</taxon>
        <taxon>Emydomyces</taxon>
    </lineage>
</organism>
<keyword evidence="2" id="KW-1185">Reference proteome</keyword>